<reference evidence="1" key="1">
    <citation type="submission" date="2022-10" db="EMBL/GenBank/DDBJ databases">
        <title>The complete genomes of actinobacterial strains from the NBC collection.</title>
        <authorList>
            <person name="Joergensen T.S."/>
            <person name="Alvarez Arevalo M."/>
            <person name="Sterndorff E.B."/>
            <person name="Faurdal D."/>
            <person name="Vuksanovic O."/>
            <person name="Mourched A.-S."/>
            <person name="Charusanti P."/>
            <person name="Shaw S."/>
            <person name="Blin K."/>
            <person name="Weber T."/>
        </authorList>
    </citation>
    <scope>NUCLEOTIDE SEQUENCE</scope>
    <source>
        <strain evidence="1">NBC_00248</strain>
    </source>
</reference>
<name>A0ABZ1TIC9_STRVG</name>
<organism evidence="1 2">
    <name type="scientific">Streptomyces virginiae</name>
    <name type="common">Streptomyces cinnamonensis</name>
    <dbReference type="NCBI Taxonomy" id="1961"/>
    <lineage>
        <taxon>Bacteria</taxon>
        <taxon>Bacillati</taxon>
        <taxon>Actinomycetota</taxon>
        <taxon>Actinomycetes</taxon>
        <taxon>Kitasatosporales</taxon>
        <taxon>Streptomycetaceae</taxon>
        <taxon>Streptomyces</taxon>
    </lineage>
</organism>
<evidence type="ECO:0000313" key="1">
    <source>
        <dbReference type="EMBL" id="WUQ14607.1"/>
    </source>
</evidence>
<evidence type="ECO:0000313" key="2">
    <source>
        <dbReference type="Proteomes" id="UP001432039"/>
    </source>
</evidence>
<keyword evidence="2" id="KW-1185">Reference proteome</keyword>
<gene>
    <name evidence="1" type="ORF">OG517_26110</name>
</gene>
<dbReference type="RefSeq" id="WP_328963332.1">
    <property type="nucleotide sequence ID" value="NZ_CP108090.1"/>
</dbReference>
<accession>A0ABZ1TIC9</accession>
<dbReference type="Proteomes" id="UP001432039">
    <property type="component" value="Chromosome"/>
</dbReference>
<dbReference type="EMBL" id="CP108090">
    <property type="protein sequence ID" value="WUQ14607.1"/>
    <property type="molecule type" value="Genomic_DNA"/>
</dbReference>
<sequence length="52" mass="5717">MPRISSRPGCRGAASHGLLTGEYIKGLDLFDDLGLIVVTDEEVRVFWSFGAY</sequence>
<proteinExistence type="predicted"/>
<protein>
    <submittedName>
        <fullName evidence="1">Uncharacterized protein</fullName>
    </submittedName>
</protein>